<reference evidence="1" key="1">
    <citation type="journal article" date="2020" name="New Phytol.">
        <title>Comparative genomics reveals dynamic genome evolution in host specialist ectomycorrhizal fungi.</title>
        <authorList>
            <person name="Lofgren L.A."/>
            <person name="Nguyen N.H."/>
            <person name="Vilgalys R."/>
            <person name="Ruytinx J."/>
            <person name="Liao H.L."/>
            <person name="Branco S."/>
            <person name="Kuo A."/>
            <person name="LaButti K."/>
            <person name="Lipzen A."/>
            <person name="Andreopoulos W."/>
            <person name="Pangilinan J."/>
            <person name="Riley R."/>
            <person name="Hundley H."/>
            <person name="Na H."/>
            <person name="Barry K."/>
            <person name="Grigoriev I.V."/>
            <person name="Stajich J.E."/>
            <person name="Kennedy P.G."/>
        </authorList>
    </citation>
    <scope>NUCLEOTIDE SEQUENCE</scope>
    <source>
        <strain evidence="1">MN1</strain>
    </source>
</reference>
<keyword evidence="2" id="KW-1185">Reference proteome</keyword>
<gene>
    <name evidence="1" type="ORF">BJ212DRAFT_1485833</name>
</gene>
<dbReference type="EMBL" id="JABBWG010000046">
    <property type="protein sequence ID" value="KAG1806966.1"/>
    <property type="molecule type" value="Genomic_DNA"/>
</dbReference>
<evidence type="ECO:0000313" key="2">
    <source>
        <dbReference type="Proteomes" id="UP000807769"/>
    </source>
</evidence>
<evidence type="ECO:0000313" key="1">
    <source>
        <dbReference type="EMBL" id="KAG1806966.1"/>
    </source>
</evidence>
<comment type="caution">
    <text evidence="1">The sequence shown here is derived from an EMBL/GenBank/DDBJ whole genome shotgun (WGS) entry which is preliminary data.</text>
</comment>
<dbReference type="OrthoDB" id="2680724at2759"/>
<accession>A0A9P7DZC4</accession>
<proteinExistence type="predicted"/>
<organism evidence="1 2">
    <name type="scientific">Suillus subaureus</name>
    <dbReference type="NCBI Taxonomy" id="48587"/>
    <lineage>
        <taxon>Eukaryota</taxon>
        <taxon>Fungi</taxon>
        <taxon>Dikarya</taxon>
        <taxon>Basidiomycota</taxon>
        <taxon>Agaricomycotina</taxon>
        <taxon>Agaricomycetes</taxon>
        <taxon>Agaricomycetidae</taxon>
        <taxon>Boletales</taxon>
        <taxon>Suillineae</taxon>
        <taxon>Suillaceae</taxon>
        <taxon>Suillus</taxon>
    </lineage>
</organism>
<sequence>MLTEDVTHWQNLDRSHREEMRSKLLSVASGPSPLENVAQLISAVVIIFEHSFYVFDKQRYLQDKRESVPSFRIALEQYIASPHAAVVREGVTAAAHAYEEGVTAASRAYEDAMTTAAHAYKEDVGSLPAWRVKLPFGRFKKAKEAFERSRGKEKEALCSQAKVELTKTILEITLNHRLQRP</sequence>
<name>A0A9P7DZC4_9AGAM</name>
<dbReference type="AlphaFoldDB" id="A0A9P7DZC4"/>
<protein>
    <submittedName>
        <fullName evidence="1">Uncharacterized protein</fullName>
    </submittedName>
</protein>
<dbReference type="RefSeq" id="XP_041187732.1">
    <property type="nucleotide sequence ID" value="XM_041341034.1"/>
</dbReference>
<dbReference type="GeneID" id="64635050"/>
<dbReference type="Proteomes" id="UP000807769">
    <property type="component" value="Unassembled WGS sequence"/>
</dbReference>